<sequence>MFVQCCKINYILPLYINVVYLLSFTIFKKYCKRVILTTFIEYCKSCTFHNVYIIL</sequence>
<dbReference type="AlphaFoldDB" id="A0AAX6FY26"/>
<protein>
    <submittedName>
        <fullName evidence="1">Uncharacterized protein</fullName>
    </submittedName>
</protein>
<proteinExistence type="predicted"/>
<organism evidence="1 2">
    <name type="scientific">Iris pallida</name>
    <name type="common">Sweet iris</name>
    <dbReference type="NCBI Taxonomy" id="29817"/>
    <lineage>
        <taxon>Eukaryota</taxon>
        <taxon>Viridiplantae</taxon>
        <taxon>Streptophyta</taxon>
        <taxon>Embryophyta</taxon>
        <taxon>Tracheophyta</taxon>
        <taxon>Spermatophyta</taxon>
        <taxon>Magnoliopsida</taxon>
        <taxon>Liliopsida</taxon>
        <taxon>Asparagales</taxon>
        <taxon>Iridaceae</taxon>
        <taxon>Iridoideae</taxon>
        <taxon>Irideae</taxon>
        <taxon>Iris</taxon>
    </lineage>
</organism>
<keyword evidence="2" id="KW-1185">Reference proteome</keyword>
<name>A0AAX6FY26_IRIPA</name>
<dbReference type="Proteomes" id="UP001140949">
    <property type="component" value="Unassembled WGS sequence"/>
</dbReference>
<reference evidence="1" key="2">
    <citation type="submission" date="2023-04" db="EMBL/GenBank/DDBJ databases">
        <authorList>
            <person name="Bruccoleri R.E."/>
            <person name="Oakeley E.J."/>
            <person name="Faust A.-M."/>
            <person name="Dessus-Babus S."/>
            <person name="Altorfer M."/>
            <person name="Burckhardt D."/>
            <person name="Oertli M."/>
            <person name="Naumann U."/>
            <person name="Petersen F."/>
            <person name="Wong J."/>
        </authorList>
    </citation>
    <scope>NUCLEOTIDE SEQUENCE</scope>
    <source>
        <strain evidence="1">GSM-AAB239-AS_SAM_17_03QT</strain>
        <tissue evidence="1">Leaf</tissue>
    </source>
</reference>
<comment type="caution">
    <text evidence="1">The sequence shown here is derived from an EMBL/GenBank/DDBJ whole genome shotgun (WGS) entry which is preliminary data.</text>
</comment>
<gene>
    <name evidence="1" type="ORF">M6B38_393415</name>
</gene>
<accession>A0AAX6FY26</accession>
<evidence type="ECO:0000313" key="2">
    <source>
        <dbReference type="Proteomes" id="UP001140949"/>
    </source>
</evidence>
<evidence type="ECO:0000313" key="1">
    <source>
        <dbReference type="EMBL" id="KAJ6821227.1"/>
    </source>
</evidence>
<dbReference type="EMBL" id="JANAVB010025000">
    <property type="protein sequence ID" value="KAJ6821227.1"/>
    <property type="molecule type" value="Genomic_DNA"/>
</dbReference>
<reference evidence="1" key="1">
    <citation type="journal article" date="2023" name="GigaByte">
        <title>Genome assembly of the bearded iris, Iris pallida Lam.</title>
        <authorList>
            <person name="Bruccoleri R.E."/>
            <person name="Oakeley E.J."/>
            <person name="Faust A.M.E."/>
            <person name="Altorfer M."/>
            <person name="Dessus-Babus S."/>
            <person name="Burckhardt D."/>
            <person name="Oertli M."/>
            <person name="Naumann U."/>
            <person name="Petersen F."/>
            <person name="Wong J."/>
        </authorList>
    </citation>
    <scope>NUCLEOTIDE SEQUENCE</scope>
    <source>
        <strain evidence="1">GSM-AAB239-AS_SAM_17_03QT</strain>
    </source>
</reference>